<dbReference type="PROSITE" id="PS51898">
    <property type="entry name" value="TYR_RECOMBINASE"/>
    <property type="match status" value="1"/>
</dbReference>
<gene>
    <name evidence="7" type="ORF">IQ16_00699</name>
</gene>
<proteinExistence type="inferred from homology"/>
<dbReference type="InterPro" id="IPR011010">
    <property type="entry name" value="DNA_brk_join_enz"/>
</dbReference>
<evidence type="ECO:0000256" key="4">
    <source>
        <dbReference type="ARBA" id="ARBA00023172"/>
    </source>
</evidence>
<dbReference type="Pfam" id="PF00589">
    <property type="entry name" value="Phage_integrase"/>
    <property type="match status" value="1"/>
</dbReference>
<dbReference type="PANTHER" id="PTHR30629">
    <property type="entry name" value="PROPHAGE INTEGRASE"/>
    <property type="match status" value="1"/>
</dbReference>
<evidence type="ECO:0000259" key="6">
    <source>
        <dbReference type="PROSITE" id="PS51898"/>
    </source>
</evidence>
<evidence type="ECO:0000256" key="2">
    <source>
        <dbReference type="ARBA" id="ARBA00022908"/>
    </source>
</evidence>
<dbReference type="GO" id="GO:0003677">
    <property type="term" value="F:DNA binding"/>
    <property type="evidence" value="ECO:0007669"/>
    <property type="project" value="UniProtKB-KW"/>
</dbReference>
<keyword evidence="3" id="KW-0238">DNA-binding</keyword>
<dbReference type="GO" id="GO:0006310">
    <property type="term" value="P:DNA recombination"/>
    <property type="evidence" value="ECO:0007669"/>
    <property type="project" value="UniProtKB-KW"/>
</dbReference>
<dbReference type="AlphaFoldDB" id="A0A562S5I8"/>
<dbReference type="InterPro" id="IPR050808">
    <property type="entry name" value="Phage_Integrase"/>
</dbReference>
<dbReference type="RefSeq" id="WP_145831193.1">
    <property type="nucleotide sequence ID" value="NZ_VLLA01000001.1"/>
</dbReference>
<dbReference type="InterPro" id="IPR010998">
    <property type="entry name" value="Integrase_recombinase_N"/>
</dbReference>
<keyword evidence="2" id="KW-0229">DNA integration</keyword>
<organism evidence="7 8">
    <name type="scientific">Bradyrhizobium huanghuaihaiense</name>
    <dbReference type="NCBI Taxonomy" id="990078"/>
    <lineage>
        <taxon>Bacteria</taxon>
        <taxon>Pseudomonadati</taxon>
        <taxon>Pseudomonadota</taxon>
        <taxon>Alphaproteobacteria</taxon>
        <taxon>Hyphomicrobiales</taxon>
        <taxon>Nitrobacteraceae</taxon>
        <taxon>Bradyrhizobium</taxon>
    </lineage>
</organism>
<dbReference type="InterPro" id="IPR002104">
    <property type="entry name" value="Integrase_catalytic"/>
</dbReference>
<name>A0A562S5I8_9BRAD</name>
<dbReference type="Gene3D" id="1.10.150.130">
    <property type="match status" value="1"/>
</dbReference>
<keyword evidence="4" id="KW-0233">DNA recombination</keyword>
<evidence type="ECO:0000313" key="8">
    <source>
        <dbReference type="Proteomes" id="UP000316291"/>
    </source>
</evidence>
<dbReference type="OrthoDB" id="9784724at2"/>
<dbReference type="Gene3D" id="1.10.443.10">
    <property type="entry name" value="Intergrase catalytic core"/>
    <property type="match status" value="1"/>
</dbReference>
<feature type="region of interest" description="Disordered" evidence="5">
    <location>
        <begin position="1"/>
        <end position="20"/>
    </location>
</feature>
<comment type="caution">
    <text evidence="7">The sequence shown here is derived from an EMBL/GenBank/DDBJ whole genome shotgun (WGS) entry which is preliminary data.</text>
</comment>
<keyword evidence="8" id="KW-1185">Reference proteome</keyword>
<protein>
    <submittedName>
        <fullName evidence="7">Site-specific recombinase XerD</fullName>
    </submittedName>
</protein>
<feature type="region of interest" description="Disordered" evidence="5">
    <location>
        <begin position="33"/>
        <end position="55"/>
    </location>
</feature>
<dbReference type="InterPro" id="IPR013762">
    <property type="entry name" value="Integrase-like_cat_sf"/>
</dbReference>
<evidence type="ECO:0000256" key="1">
    <source>
        <dbReference type="ARBA" id="ARBA00008857"/>
    </source>
</evidence>
<dbReference type="SUPFAM" id="SSF56349">
    <property type="entry name" value="DNA breaking-rejoining enzymes"/>
    <property type="match status" value="1"/>
</dbReference>
<dbReference type="GO" id="GO:0015074">
    <property type="term" value="P:DNA integration"/>
    <property type="evidence" value="ECO:0007669"/>
    <property type="project" value="UniProtKB-KW"/>
</dbReference>
<evidence type="ECO:0000313" key="7">
    <source>
        <dbReference type="EMBL" id="TWI76458.1"/>
    </source>
</evidence>
<dbReference type="Proteomes" id="UP000316291">
    <property type="component" value="Unassembled WGS sequence"/>
</dbReference>
<evidence type="ECO:0000256" key="5">
    <source>
        <dbReference type="SAM" id="MobiDB-lite"/>
    </source>
</evidence>
<dbReference type="EMBL" id="VLLA01000001">
    <property type="protein sequence ID" value="TWI76458.1"/>
    <property type="molecule type" value="Genomic_DNA"/>
</dbReference>
<accession>A0A562S5I8</accession>
<sequence length="555" mass="63516">MHKKEEKERGPIRDSGGVYHYRRRIPDDVRRVLRELDANSGGKGPKRDKREEKKRLGRNEAFAKAAWEKHDQAVEARWAELRSGRSTELTRVHIQALAGEIHRRWLKLYPPGDANTREGAGHTLRVMQEIDGEIEREFTSPGFDDDRLEFLHGDHVDAVLAARGLIVSFGVRWGLIEAAQDAAKHACRVAIRKAGGDLRADKDEDLYPDWPNAESTTLSGLCAAWTRRTPTVKPETHASFKACVDQFIAFAGHNEVSEVTVDQLRKWIEHLKIVRRLSDLRIKDGYFAAIKTIFNSARKQGLIRVNPCDAIVPDGEPLPRKREKDLRDGEVYAILKASLKSHADVSEDVANTRRWVPWLLAYTGARVAEMTRLESRNIVFEAGAWAIDIEESKNGRPRIVPIHRHLVEQGFLEFVERREGMPLFFGAEKLKDERLIVHKTRAEGLAEWARKVAEIEKGTVAPNHGWRHRFRTECRRISMDREVRLYIQGHAFKMEGEKYGFFPVDVTSAWMDLFPTYDVHGSALRVERVVGNDVFERALAFLHNDRRSRTSDKAA</sequence>
<evidence type="ECO:0000256" key="3">
    <source>
        <dbReference type="ARBA" id="ARBA00023125"/>
    </source>
</evidence>
<feature type="compositionally biased region" description="Basic and acidic residues" evidence="5">
    <location>
        <begin position="1"/>
        <end position="12"/>
    </location>
</feature>
<dbReference type="PANTHER" id="PTHR30629:SF2">
    <property type="entry name" value="PROPHAGE INTEGRASE INTS-RELATED"/>
    <property type="match status" value="1"/>
</dbReference>
<reference evidence="7 8" key="1">
    <citation type="journal article" date="2015" name="Stand. Genomic Sci.">
        <title>Genomic Encyclopedia of Bacterial and Archaeal Type Strains, Phase III: the genomes of soil and plant-associated and newly described type strains.</title>
        <authorList>
            <person name="Whitman W.B."/>
            <person name="Woyke T."/>
            <person name="Klenk H.P."/>
            <person name="Zhou Y."/>
            <person name="Lilburn T.G."/>
            <person name="Beck B.J."/>
            <person name="De Vos P."/>
            <person name="Vandamme P."/>
            <person name="Eisen J.A."/>
            <person name="Garrity G."/>
            <person name="Hugenholtz P."/>
            <person name="Kyrpides N.C."/>
        </authorList>
    </citation>
    <scope>NUCLEOTIDE SEQUENCE [LARGE SCALE GENOMIC DNA]</scope>
    <source>
        <strain evidence="7 8">CGMCC 1.10948</strain>
    </source>
</reference>
<feature type="domain" description="Tyr recombinase" evidence="6">
    <location>
        <begin position="317"/>
        <end position="512"/>
    </location>
</feature>
<comment type="similarity">
    <text evidence="1">Belongs to the 'phage' integrase family.</text>
</comment>